<feature type="region of interest" description="Disordered" evidence="1">
    <location>
        <begin position="289"/>
        <end position="310"/>
    </location>
</feature>
<reference evidence="3 4" key="1">
    <citation type="submission" date="2019-09" db="EMBL/GenBank/DDBJ databases">
        <title>Pimelobacter sp. isolated from Paulinella.</title>
        <authorList>
            <person name="Jeong S.E."/>
        </authorList>
    </citation>
    <scope>NUCLEOTIDE SEQUENCE [LARGE SCALE GENOMIC DNA]</scope>
    <source>
        <strain evidence="3 4">Pch-N</strain>
    </source>
</reference>
<dbReference type="EMBL" id="WBVM01000001">
    <property type="protein sequence ID" value="KAB2812845.1"/>
    <property type="molecule type" value="Genomic_DNA"/>
</dbReference>
<dbReference type="AlphaFoldDB" id="A0A7J5E3K3"/>
<evidence type="ECO:0000256" key="1">
    <source>
        <dbReference type="SAM" id="MobiDB-lite"/>
    </source>
</evidence>
<feature type="signal peptide" evidence="2">
    <location>
        <begin position="1"/>
        <end position="27"/>
    </location>
</feature>
<protein>
    <recommendedName>
        <fullName evidence="5">Secreted protein</fullName>
    </recommendedName>
</protein>
<dbReference type="PROSITE" id="PS51257">
    <property type="entry name" value="PROKAR_LIPOPROTEIN"/>
    <property type="match status" value="1"/>
</dbReference>
<evidence type="ECO:0000313" key="4">
    <source>
        <dbReference type="Proteomes" id="UP000449906"/>
    </source>
</evidence>
<comment type="caution">
    <text evidence="3">The sequence shown here is derived from an EMBL/GenBank/DDBJ whole genome shotgun (WGS) entry which is preliminary data.</text>
</comment>
<gene>
    <name evidence="3" type="ORF">F9L07_14055</name>
</gene>
<accession>A0A7J5E3K3</accession>
<keyword evidence="2" id="KW-0732">Signal</keyword>
<dbReference type="Proteomes" id="UP000449906">
    <property type="component" value="Unassembled WGS sequence"/>
</dbReference>
<feature type="chain" id="PRO_5038547662" description="Secreted protein" evidence="2">
    <location>
        <begin position="28"/>
        <end position="443"/>
    </location>
</feature>
<organism evidence="3 4">
    <name type="scientific">Nocardioides simplex</name>
    <name type="common">Arthrobacter simplex</name>
    <dbReference type="NCBI Taxonomy" id="2045"/>
    <lineage>
        <taxon>Bacteria</taxon>
        <taxon>Bacillati</taxon>
        <taxon>Actinomycetota</taxon>
        <taxon>Actinomycetes</taxon>
        <taxon>Propionibacteriales</taxon>
        <taxon>Nocardioidaceae</taxon>
        <taxon>Pimelobacter</taxon>
    </lineage>
</organism>
<proteinExistence type="predicted"/>
<sequence>MRARPVPVLLAGAGCLAWLTLTSGYGAAAASGQVDLGGADLPERTSTDRGRPTTIAPGLWRASPLEPDLPQYFRYDRRMSGSRVHIGVAGLPPGASGDGLRISAGVATADSTDLTDCGSEDDSAESNVPQAVLGERVVVGGESGSTGEACRAAGTVRIEVSRAGSEPAAMPYVIKVVEEAPSAALPEDAEPEDEPSYAVPEPAADPEAVAGATSFDDAPELDARDETRTVTAQVRQGTERLWRVPLTWGDLPVVRVDVPVAEGDQFDYGGPALTLHLIDPLRGRLRFTDSASDDSATGDYRGAPEDEAGEPTRLVASGFPVSQVDERVPGDYWVSLAVAPPAEGDEPVDVPVTLTVSVERTSDGAPAYDSAVLSQDKSAGPEGYTPETPFLVGEDTFAEVASGSPVGDGDGWFSLRRGAGLGLAAASAACLAAGVVRLRSRRG</sequence>
<dbReference type="RefSeq" id="WP_151580175.1">
    <property type="nucleotide sequence ID" value="NZ_WBVM01000001.1"/>
</dbReference>
<evidence type="ECO:0000313" key="3">
    <source>
        <dbReference type="EMBL" id="KAB2812845.1"/>
    </source>
</evidence>
<name>A0A7J5E3K3_NOCSI</name>
<evidence type="ECO:0008006" key="5">
    <source>
        <dbReference type="Google" id="ProtNLM"/>
    </source>
</evidence>
<evidence type="ECO:0000256" key="2">
    <source>
        <dbReference type="SAM" id="SignalP"/>
    </source>
</evidence>
<feature type="region of interest" description="Disordered" evidence="1">
    <location>
        <begin position="183"/>
        <end position="202"/>
    </location>
</feature>